<gene>
    <name evidence="10" type="ORF">Q5H91_15260</name>
</gene>
<evidence type="ECO:0000259" key="8">
    <source>
        <dbReference type="Pfam" id="PF25944"/>
    </source>
</evidence>
<feature type="domain" description="Multidrug resistance protein MdtA-like alpha-helical hairpin" evidence="6">
    <location>
        <begin position="104"/>
        <end position="172"/>
    </location>
</feature>
<keyword evidence="11" id="KW-1185">Reference proteome</keyword>
<dbReference type="InterPro" id="IPR006143">
    <property type="entry name" value="RND_pump_MFP"/>
</dbReference>
<evidence type="ECO:0000256" key="2">
    <source>
        <dbReference type="ARBA" id="ARBA00009477"/>
    </source>
</evidence>
<feature type="chain" id="PRO_5046666284" evidence="5">
    <location>
        <begin position="21"/>
        <end position="424"/>
    </location>
</feature>
<feature type="domain" description="Multidrug resistance protein MdtA-like C-terminal permuted SH3" evidence="9">
    <location>
        <begin position="303"/>
        <end position="363"/>
    </location>
</feature>
<dbReference type="SUPFAM" id="SSF111369">
    <property type="entry name" value="HlyD-like secretion proteins"/>
    <property type="match status" value="1"/>
</dbReference>
<evidence type="ECO:0000259" key="6">
    <source>
        <dbReference type="Pfam" id="PF25876"/>
    </source>
</evidence>
<dbReference type="Gene3D" id="2.40.50.100">
    <property type="match status" value="1"/>
</dbReference>
<comment type="caution">
    <text evidence="10">The sequence shown here is derived from an EMBL/GenBank/DDBJ whole genome shotgun (WGS) entry which is preliminary data.</text>
</comment>
<accession>A0ABT9ENQ7</accession>
<dbReference type="PANTHER" id="PTHR30158">
    <property type="entry name" value="ACRA/E-RELATED COMPONENT OF DRUG EFFLUX TRANSPORTER"/>
    <property type="match status" value="1"/>
</dbReference>
<keyword evidence="5" id="KW-0732">Signal</keyword>
<feature type="compositionally biased region" description="Low complexity" evidence="4">
    <location>
        <begin position="396"/>
        <end position="424"/>
    </location>
</feature>
<dbReference type="Gene3D" id="2.40.420.20">
    <property type="match status" value="1"/>
</dbReference>
<organism evidence="10 11">
    <name type="scientific">Sphingomonas aurea</name>
    <dbReference type="NCBI Taxonomy" id="3063994"/>
    <lineage>
        <taxon>Bacteria</taxon>
        <taxon>Pseudomonadati</taxon>
        <taxon>Pseudomonadota</taxon>
        <taxon>Alphaproteobacteria</taxon>
        <taxon>Sphingomonadales</taxon>
        <taxon>Sphingomonadaceae</taxon>
        <taxon>Sphingomonas</taxon>
    </lineage>
</organism>
<reference evidence="10 11" key="1">
    <citation type="submission" date="2023-07" db="EMBL/GenBank/DDBJ databases">
        <authorList>
            <person name="Kim M.K."/>
        </authorList>
    </citation>
    <scope>NUCLEOTIDE SEQUENCE [LARGE SCALE GENOMIC DNA]</scope>
    <source>
        <strain evidence="10 11">KR1UV-12</strain>
    </source>
</reference>
<evidence type="ECO:0000259" key="9">
    <source>
        <dbReference type="Pfam" id="PF25967"/>
    </source>
</evidence>
<dbReference type="Pfam" id="PF25967">
    <property type="entry name" value="RND-MFP_C"/>
    <property type="match status" value="1"/>
</dbReference>
<comment type="subcellular location">
    <subcellularLocation>
        <location evidence="1">Cell envelope</location>
    </subcellularLocation>
</comment>
<dbReference type="InterPro" id="IPR058626">
    <property type="entry name" value="MdtA-like_b-barrel"/>
</dbReference>
<evidence type="ECO:0000313" key="11">
    <source>
        <dbReference type="Proteomes" id="UP001230685"/>
    </source>
</evidence>
<feature type="domain" description="Multidrug resistance protein MdtA-like barrel-sandwich hybrid" evidence="7">
    <location>
        <begin position="64"/>
        <end position="206"/>
    </location>
</feature>
<keyword evidence="3" id="KW-0175">Coiled coil</keyword>
<dbReference type="Gene3D" id="2.40.30.170">
    <property type="match status" value="1"/>
</dbReference>
<evidence type="ECO:0000256" key="5">
    <source>
        <dbReference type="SAM" id="SignalP"/>
    </source>
</evidence>
<dbReference type="Pfam" id="PF25917">
    <property type="entry name" value="BSH_RND"/>
    <property type="match status" value="1"/>
</dbReference>
<evidence type="ECO:0000256" key="4">
    <source>
        <dbReference type="SAM" id="MobiDB-lite"/>
    </source>
</evidence>
<dbReference type="Pfam" id="PF25876">
    <property type="entry name" value="HH_MFP_RND"/>
    <property type="match status" value="1"/>
</dbReference>
<dbReference type="InterPro" id="IPR058627">
    <property type="entry name" value="MdtA-like_C"/>
</dbReference>
<proteinExistence type="inferred from homology"/>
<evidence type="ECO:0000256" key="1">
    <source>
        <dbReference type="ARBA" id="ARBA00004196"/>
    </source>
</evidence>
<dbReference type="InterPro" id="IPR058624">
    <property type="entry name" value="MdtA-like_HH"/>
</dbReference>
<dbReference type="InterPro" id="IPR058625">
    <property type="entry name" value="MdtA-like_BSH"/>
</dbReference>
<feature type="domain" description="Multidrug resistance protein MdtA-like beta-barrel" evidence="8">
    <location>
        <begin position="210"/>
        <end position="299"/>
    </location>
</feature>
<evidence type="ECO:0000259" key="7">
    <source>
        <dbReference type="Pfam" id="PF25917"/>
    </source>
</evidence>
<dbReference type="Proteomes" id="UP001230685">
    <property type="component" value="Unassembled WGS sequence"/>
</dbReference>
<dbReference type="PROSITE" id="PS51257">
    <property type="entry name" value="PROKAR_LIPOPROTEIN"/>
    <property type="match status" value="1"/>
</dbReference>
<name>A0ABT9ENQ7_9SPHN</name>
<feature type="region of interest" description="Disordered" evidence="4">
    <location>
        <begin position="380"/>
        <end position="424"/>
    </location>
</feature>
<sequence>MKNSAPATSIALMLAALTLAGCGGGKEQQQQQPAGPTQVGVVTVQPQAVTLTTQLPGRTNAYETSEVRPQVNGLVTARLFQEGDFVRQGQALYRIDPSPYQAQVASARAAVTRARAAIASSRALARRYGELVKINAISRQDFENATTQAQQAEADVAAQQAALRSAQIDLARTTVRAPISGRIGRSTFTTGALVTAAQTEPLTTIQRLDPVYVDIQQSSADLLRLRQQIMAGQLSRGGGAARVRLKLEDGSTYPVEGTLKFADVTVDPATGSQAIRALFPNPNSLLLPGMYVRAELVEGTQGNAILVPQRAVTRDEKGKATVMVVGPDNKVQPRVLTAPRTIGDNWLVTDGLKAGDKVIVEGGMMLRPGMPVKAVAWNPNAAQQQPGQQPGGAGGQDQKPAAGQDQKPAAAGQDQKPAAAGEAK</sequence>
<dbReference type="Gene3D" id="1.10.287.470">
    <property type="entry name" value="Helix hairpin bin"/>
    <property type="match status" value="1"/>
</dbReference>
<dbReference type="PANTHER" id="PTHR30158:SF3">
    <property type="entry name" value="MULTIDRUG EFFLUX PUMP SUBUNIT ACRA-RELATED"/>
    <property type="match status" value="1"/>
</dbReference>
<dbReference type="EMBL" id="JAUUDS010000011">
    <property type="protein sequence ID" value="MDP1028581.1"/>
    <property type="molecule type" value="Genomic_DNA"/>
</dbReference>
<protein>
    <submittedName>
        <fullName evidence="10">Efflux RND transporter periplasmic adaptor subunit</fullName>
    </submittedName>
</protein>
<dbReference type="RefSeq" id="WP_305174315.1">
    <property type="nucleotide sequence ID" value="NZ_JAUUDS010000011.1"/>
</dbReference>
<comment type="similarity">
    <text evidence="2">Belongs to the membrane fusion protein (MFP) (TC 8.A.1) family.</text>
</comment>
<evidence type="ECO:0000313" key="10">
    <source>
        <dbReference type="EMBL" id="MDP1028581.1"/>
    </source>
</evidence>
<dbReference type="Pfam" id="PF25944">
    <property type="entry name" value="Beta-barrel_RND"/>
    <property type="match status" value="1"/>
</dbReference>
<dbReference type="NCBIfam" id="TIGR01730">
    <property type="entry name" value="RND_mfp"/>
    <property type="match status" value="1"/>
</dbReference>
<evidence type="ECO:0000256" key="3">
    <source>
        <dbReference type="SAM" id="Coils"/>
    </source>
</evidence>
<feature type="coiled-coil region" evidence="3">
    <location>
        <begin position="142"/>
        <end position="169"/>
    </location>
</feature>
<feature type="signal peptide" evidence="5">
    <location>
        <begin position="1"/>
        <end position="20"/>
    </location>
</feature>